<evidence type="ECO:0000313" key="1">
    <source>
        <dbReference type="EMBL" id="OJJ36951.1"/>
    </source>
</evidence>
<reference evidence="2" key="1">
    <citation type="journal article" date="2017" name="Genome Biol.">
        <title>Comparative genomics reveals high biological diversity and specific adaptations in the industrially and medically important fungal genus Aspergillus.</title>
        <authorList>
            <person name="de Vries R.P."/>
            <person name="Riley R."/>
            <person name="Wiebenga A."/>
            <person name="Aguilar-Osorio G."/>
            <person name="Amillis S."/>
            <person name="Uchima C.A."/>
            <person name="Anderluh G."/>
            <person name="Asadollahi M."/>
            <person name="Askin M."/>
            <person name="Barry K."/>
            <person name="Battaglia E."/>
            <person name="Bayram O."/>
            <person name="Benocci T."/>
            <person name="Braus-Stromeyer S.A."/>
            <person name="Caldana C."/>
            <person name="Canovas D."/>
            <person name="Cerqueira G.C."/>
            <person name="Chen F."/>
            <person name="Chen W."/>
            <person name="Choi C."/>
            <person name="Clum A."/>
            <person name="Dos Santos R.A."/>
            <person name="Damasio A.R."/>
            <person name="Diallinas G."/>
            <person name="Emri T."/>
            <person name="Fekete E."/>
            <person name="Flipphi M."/>
            <person name="Freyberg S."/>
            <person name="Gallo A."/>
            <person name="Gournas C."/>
            <person name="Habgood R."/>
            <person name="Hainaut M."/>
            <person name="Harispe M.L."/>
            <person name="Henrissat B."/>
            <person name="Hilden K.S."/>
            <person name="Hope R."/>
            <person name="Hossain A."/>
            <person name="Karabika E."/>
            <person name="Karaffa L."/>
            <person name="Karanyi Z."/>
            <person name="Krasevec N."/>
            <person name="Kuo A."/>
            <person name="Kusch H."/>
            <person name="LaButti K."/>
            <person name="Lagendijk E.L."/>
            <person name="Lapidus A."/>
            <person name="Levasseur A."/>
            <person name="Lindquist E."/>
            <person name="Lipzen A."/>
            <person name="Logrieco A.F."/>
            <person name="MacCabe A."/>
            <person name="Maekelae M.R."/>
            <person name="Malavazi I."/>
            <person name="Melin P."/>
            <person name="Meyer V."/>
            <person name="Mielnichuk N."/>
            <person name="Miskei M."/>
            <person name="Molnar A.P."/>
            <person name="Mule G."/>
            <person name="Ngan C.Y."/>
            <person name="Orejas M."/>
            <person name="Orosz E."/>
            <person name="Ouedraogo J.P."/>
            <person name="Overkamp K.M."/>
            <person name="Park H.-S."/>
            <person name="Perrone G."/>
            <person name="Piumi F."/>
            <person name="Punt P.J."/>
            <person name="Ram A.F."/>
            <person name="Ramon A."/>
            <person name="Rauscher S."/>
            <person name="Record E."/>
            <person name="Riano-Pachon D.M."/>
            <person name="Robert V."/>
            <person name="Roehrig J."/>
            <person name="Ruller R."/>
            <person name="Salamov A."/>
            <person name="Salih N.S."/>
            <person name="Samson R.A."/>
            <person name="Sandor E."/>
            <person name="Sanguinetti M."/>
            <person name="Schuetze T."/>
            <person name="Sepcic K."/>
            <person name="Shelest E."/>
            <person name="Sherlock G."/>
            <person name="Sophianopoulou V."/>
            <person name="Squina F.M."/>
            <person name="Sun H."/>
            <person name="Susca A."/>
            <person name="Todd R.B."/>
            <person name="Tsang A."/>
            <person name="Unkles S.E."/>
            <person name="van de Wiele N."/>
            <person name="van Rossen-Uffink D."/>
            <person name="Oliveira J.V."/>
            <person name="Vesth T.C."/>
            <person name="Visser J."/>
            <person name="Yu J.-H."/>
            <person name="Zhou M."/>
            <person name="Andersen M.R."/>
            <person name="Archer D.B."/>
            <person name="Baker S.E."/>
            <person name="Benoit I."/>
            <person name="Brakhage A.A."/>
            <person name="Braus G.H."/>
            <person name="Fischer R."/>
            <person name="Frisvad J.C."/>
            <person name="Goldman G.H."/>
            <person name="Houbraken J."/>
            <person name="Oakley B."/>
            <person name="Pocsi I."/>
            <person name="Scazzocchio C."/>
            <person name="Seiboth B."/>
            <person name="vanKuyk P.A."/>
            <person name="Wortman J."/>
            <person name="Dyer P.S."/>
            <person name="Grigoriev I.V."/>
        </authorList>
    </citation>
    <scope>NUCLEOTIDE SEQUENCE [LARGE SCALE GENOMIC DNA]</scope>
    <source>
        <strain evidence="2">DTO 134E9</strain>
    </source>
</reference>
<sequence length="160" mass="18156">MSVPIHKINPESTEQEVRTAWMSRLLTHYPSSPEATATDNRIYETMTADFPGVELCTASIYHDLEHGNPPFLIMHFRPSEIEEKRFSWRDSKPGLEDELELIQISGRQTIHGAIAMGKSVRFFKCTEKKGLESVSFGKKKVLHVLYDAAIIDEHLTAIKG</sequence>
<dbReference type="EMBL" id="KV878211">
    <property type="protein sequence ID" value="OJJ36951.1"/>
    <property type="molecule type" value="Genomic_DNA"/>
</dbReference>
<keyword evidence="2" id="KW-1185">Reference proteome</keyword>
<proteinExistence type="predicted"/>
<name>A0A1L9RPT6_ASPWE</name>
<accession>A0A1L9RPT6</accession>
<dbReference type="VEuPathDB" id="FungiDB:ASPWEDRAFT_170453"/>
<gene>
    <name evidence="1" type="ORF">ASPWEDRAFT_170453</name>
</gene>
<dbReference type="AlphaFoldDB" id="A0A1L9RPT6"/>
<protein>
    <submittedName>
        <fullName evidence="1">Uncharacterized protein</fullName>
    </submittedName>
</protein>
<dbReference type="GeneID" id="63746473"/>
<dbReference type="Proteomes" id="UP000184383">
    <property type="component" value="Unassembled WGS sequence"/>
</dbReference>
<organism evidence="1 2">
    <name type="scientific">Aspergillus wentii DTO 134E9</name>
    <dbReference type="NCBI Taxonomy" id="1073089"/>
    <lineage>
        <taxon>Eukaryota</taxon>
        <taxon>Fungi</taxon>
        <taxon>Dikarya</taxon>
        <taxon>Ascomycota</taxon>
        <taxon>Pezizomycotina</taxon>
        <taxon>Eurotiomycetes</taxon>
        <taxon>Eurotiomycetidae</taxon>
        <taxon>Eurotiales</taxon>
        <taxon>Aspergillaceae</taxon>
        <taxon>Aspergillus</taxon>
        <taxon>Aspergillus subgen. Cremei</taxon>
    </lineage>
</organism>
<dbReference type="RefSeq" id="XP_040690627.1">
    <property type="nucleotide sequence ID" value="XM_040830625.1"/>
</dbReference>
<dbReference type="OrthoDB" id="4508584at2759"/>
<evidence type="ECO:0000313" key="2">
    <source>
        <dbReference type="Proteomes" id="UP000184383"/>
    </source>
</evidence>